<organism evidence="1 2">
    <name type="scientific">Neorhizobium phenanthreniclasticum</name>
    <dbReference type="NCBI Taxonomy" id="3157917"/>
    <lineage>
        <taxon>Bacteria</taxon>
        <taxon>Pseudomonadati</taxon>
        <taxon>Pseudomonadota</taxon>
        <taxon>Alphaproteobacteria</taxon>
        <taxon>Hyphomicrobiales</taxon>
        <taxon>Rhizobiaceae</taxon>
        <taxon>Rhizobium/Agrobacterium group</taxon>
        <taxon>Neorhizobium</taxon>
    </lineage>
</organism>
<sequence length="45" mass="4721">MVKSLEATAAIASGEFISALISNADVLDIDSQCVEKKFTDTSTAE</sequence>
<evidence type="ECO:0008006" key="3">
    <source>
        <dbReference type="Google" id="ProtNLM"/>
    </source>
</evidence>
<dbReference type="Proteomes" id="UP001496627">
    <property type="component" value="Unassembled WGS sequence"/>
</dbReference>
<gene>
    <name evidence="1" type="ORF">ABK249_30030</name>
</gene>
<keyword evidence="2" id="KW-1185">Reference proteome</keyword>
<evidence type="ECO:0000313" key="1">
    <source>
        <dbReference type="EMBL" id="MEQ1409151.1"/>
    </source>
</evidence>
<evidence type="ECO:0000313" key="2">
    <source>
        <dbReference type="Proteomes" id="UP001496627"/>
    </source>
</evidence>
<accession>A0ABV0MBG9</accession>
<reference evidence="1 2" key="1">
    <citation type="submission" date="2024-05" db="EMBL/GenBank/DDBJ databases">
        <title>Neorhizobium sp. Rsf11, a plant growth promoting and heavy metal resistant PAH-degrader.</title>
        <authorList>
            <person name="Golubev S.N."/>
            <person name="Muratova A.Y."/>
            <person name="Markelova M.I."/>
        </authorList>
    </citation>
    <scope>NUCLEOTIDE SEQUENCE [LARGE SCALE GENOMIC DNA]</scope>
    <source>
        <strain evidence="1 2">Rsf11</strain>
    </source>
</reference>
<protein>
    <recommendedName>
        <fullName evidence="3">Transposase</fullName>
    </recommendedName>
</protein>
<name>A0ABV0MBG9_9HYPH</name>
<dbReference type="RefSeq" id="WP_210057286.1">
    <property type="nucleotide sequence ID" value="NZ_JBEAAL010000036.1"/>
</dbReference>
<comment type="caution">
    <text evidence="1">The sequence shown here is derived from an EMBL/GenBank/DDBJ whole genome shotgun (WGS) entry which is preliminary data.</text>
</comment>
<dbReference type="EMBL" id="JBEAAL010000036">
    <property type="protein sequence ID" value="MEQ1409151.1"/>
    <property type="molecule type" value="Genomic_DNA"/>
</dbReference>
<proteinExistence type="predicted"/>